<feature type="chain" id="PRO_5036816918" description="D-alanyl-D-alanine dipeptidase" evidence="11">
    <location>
        <begin position="37"/>
        <end position="250"/>
    </location>
</feature>
<comment type="caution">
    <text evidence="12">The sequence shown here is derived from an EMBL/GenBank/DDBJ whole genome shotgun (WGS) entry which is preliminary data.</text>
</comment>
<evidence type="ECO:0000256" key="6">
    <source>
        <dbReference type="ARBA" id="ARBA00022997"/>
    </source>
</evidence>
<evidence type="ECO:0000256" key="10">
    <source>
        <dbReference type="PIRNR" id="PIRNR026671"/>
    </source>
</evidence>
<feature type="signal peptide" evidence="11">
    <location>
        <begin position="1"/>
        <end position="36"/>
    </location>
</feature>
<comment type="function">
    <text evidence="9 10">Catalyzes hydrolysis of the D-alanyl-D-alanine dipeptide.</text>
</comment>
<accession>A0A921TF71</accession>
<dbReference type="InterPro" id="IPR009045">
    <property type="entry name" value="Zn_M74/Hedgehog-like"/>
</dbReference>
<dbReference type="HAMAP" id="MF_01924">
    <property type="entry name" value="A_A_dipeptidase"/>
    <property type="match status" value="1"/>
</dbReference>
<dbReference type="EMBL" id="PDWK01000068">
    <property type="protein sequence ID" value="KAF1687080.1"/>
    <property type="molecule type" value="Genomic_DNA"/>
</dbReference>
<evidence type="ECO:0000313" key="12">
    <source>
        <dbReference type="EMBL" id="KAF1687080.1"/>
    </source>
</evidence>
<dbReference type="GO" id="GO:0008237">
    <property type="term" value="F:metallopeptidase activity"/>
    <property type="evidence" value="ECO:0007669"/>
    <property type="project" value="UniProtKB-KW"/>
</dbReference>
<dbReference type="Proteomes" id="UP000717981">
    <property type="component" value="Unassembled WGS sequence"/>
</dbReference>
<feature type="binding site" evidence="9">
    <location>
        <position position="169"/>
    </location>
    <ligand>
        <name>Zn(2+)</name>
        <dbReference type="ChEBI" id="CHEBI:29105"/>
        <note>catalytic</note>
    </ligand>
</feature>
<dbReference type="PANTHER" id="PTHR43126:SF1">
    <property type="entry name" value="D-ALANYL-D-ALANINE DIPEPTIDASE"/>
    <property type="match status" value="1"/>
</dbReference>
<evidence type="ECO:0000256" key="5">
    <source>
        <dbReference type="ARBA" id="ARBA00022833"/>
    </source>
</evidence>
<evidence type="ECO:0000256" key="11">
    <source>
        <dbReference type="SAM" id="SignalP"/>
    </source>
</evidence>
<dbReference type="GO" id="GO:0071555">
    <property type="term" value="P:cell wall organization"/>
    <property type="evidence" value="ECO:0007669"/>
    <property type="project" value="UniProtKB-KW"/>
</dbReference>
<dbReference type="PIRSF" id="PIRSF026671">
    <property type="entry name" value="AA_dipeptidase"/>
    <property type="match status" value="1"/>
</dbReference>
<evidence type="ECO:0000256" key="2">
    <source>
        <dbReference type="ARBA" id="ARBA00022670"/>
    </source>
</evidence>
<evidence type="ECO:0000256" key="3">
    <source>
        <dbReference type="ARBA" id="ARBA00022723"/>
    </source>
</evidence>
<keyword evidence="2 9" id="KW-0645">Protease</keyword>
<dbReference type="GO" id="GO:0006508">
    <property type="term" value="P:proteolysis"/>
    <property type="evidence" value="ECO:0007669"/>
    <property type="project" value="UniProtKB-KW"/>
</dbReference>
<proteinExistence type="inferred from homology"/>
<sequence length="250" mass="27248">MTTTTWHSCASAPVRRHGGRALLLAACLAWTGLAAAAPPRLSPATGPDEAGMVDVQALAPDIVVEMRYAGHDNFTGAPVPGYEANRCYLLRPAAEAVARVQARLREQGLGLVVYDCYRPAHAVRHFVAWAHGPDDPAQKARWYPNIAKPALLDGYIAETSGHSRGATVDLTLAECRDGACAPLDMGTPFDFFDTLANTDDPRPSPGQRANRERLRAAMAAEGLRNYPMEWWHFTLDPEPDPDTAYDFPVR</sequence>
<dbReference type="CDD" id="cd14817">
    <property type="entry name" value="D-Ala-D-Ala_dipeptidase_VanX"/>
    <property type="match status" value="1"/>
</dbReference>
<dbReference type="GO" id="GO:0160237">
    <property type="term" value="F:D-Ala-D-Ala dipeptidase activity"/>
    <property type="evidence" value="ECO:0007669"/>
    <property type="project" value="UniProtKB-EC"/>
</dbReference>
<keyword evidence="7 9" id="KW-0482">Metalloprotease</keyword>
<feature type="binding site" evidence="9">
    <location>
        <position position="232"/>
    </location>
    <ligand>
        <name>Zn(2+)</name>
        <dbReference type="ChEBI" id="CHEBI:29105"/>
        <note>catalytic</note>
    </ligand>
</feature>
<evidence type="ECO:0000256" key="9">
    <source>
        <dbReference type="HAMAP-Rule" id="MF_01924"/>
    </source>
</evidence>
<keyword evidence="4 9" id="KW-0378">Hydrolase</keyword>
<keyword evidence="8 10" id="KW-0961">Cell wall biogenesis/degradation</keyword>
<dbReference type="AlphaFoldDB" id="A0A921TF71"/>
<dbReference type="EC" id="3.4.13.22" evidence="9 10"/>
<organism evidence="12 13">
    <name type="scientific">Pseudoxanthomonas taiwanensis</name>
    <dbReference type="NCBI Taxonomy" id="176598"/>
    <lineage>
        <taxon>Bacteria</taxon>
        <taxon>Pseudomonadati</taxon>
        <taxon>Pseudomonadota</taxon>
        <taxon>Gammaproteobacteria</taxon>
        <taxon>Lysobacterales</taxon>
        <taxon>Lysobacteraceae</taxon>
        <taxon>Pseudoxanthomonas</taxon>
    </lineage>
</organism>
<feature type="binding site" evidence="9">
    <location>
        <position position="162"/>
    </location>
    <ligand>
        <name>Zn(2+)</name>
        <dbReference type="ChEBI" id="CHEBI:29105"/>
        <note>catalytic</note>
    </ligand>
</feature>
<name>A0A921TF71_9GAMM</name>
<dbReference type="PANTHER" id="PTHR43126">
    <property type="entry name" value="D-ALANYL-D-ALANINE DIPEPTIDASE"/>
    <property type="match status" value="1"/>
</dbReference>
<gene>
    <name evidence="9" type="primary">ddpX</name>
    <name evidence="12" type="ORF">CR938_11845</name>
</gene>
<comment type="catalytic activity">
    <reaction evidence="1 9 10">
        <text>D-alanyl-D-alanine + H2O = 2 D-alanine</text>
        <dbReference type="Rhea" id="RHEA:20661"/>
        <dbReference type="ChEBI" id="CHEBI:15377"/>
        <dbReference type="ChEBI" id="CHEBI:57416"/>
        <dbReference type="ChEBI" id="CHEBI:57822"/>
        <dbReference type="EC" id="3.4.13.22"/>
    </reaction>
</comment>
<feature type="site" description="Transition state stabilizer" evidence="9">
    <location>
        <position position="118"/>
    </location>
</feature>
<dbReference type="RefSeq" id="WP_162125210.1">
    <property type="nucleotide sequence ID" value="NZ_PDWK01000068.1"/>
</dbReference>
<dbReference type="SUPFAM" id="SSF55166">
    <property type="entry name" value="Hedgehog/DD-peptidase"/>
    <property type="match status" value="1"/>
</dbReference>
<keyword evidence="5 9" id="KW-0862">Zinc</keyword>
<evidence type="ECO:0000256" key="4">
    <source>
        <dbReference type="ARBA" id="ARBA00022801"/>
    </source>
</evidence>
<keyword evidence="6 9" id="KW-0224">Dipeptidase</keyword>
<evidence type="ECO:0000256" key="7">
    <source>
        <dbReference type="ARBA" id="ARBA00023049"/>
    </source>
</evidence>
<feature type="active site" description="Proton donor/acceptor" evidence="9">
    <location>
        <position position="229"/>
    </location>
</feature>
<keyword evidence="11" id="KW-0732">Signal</keyword>
<comment type="cofactor">
    <cofactor evidence="9">
        <name>Zn(2+)</name>
        <dbReference type="ChEBI" id="CHEBI:29105"/>
    </cofactor>
    <text evidence="9">Binds 1 zinc ion per subunit.</text>
</comment>
<dbReference type="OrthoDB" id="9801430at2"/>
<dbReference type="InterPro" id="IPR000755">
    <property type="entry name" value="A_A_dipeptidase"/>
</dbReference>
<keyword evidence="13" id="KW-1185">Reference proteome</keyword>
<dbReference type="Gene3D" id="3.30.1380.10">
    <property type="match status" value="1"/>
</dbReference>
<comment type="similarity">
    <text evidence="9 10">Belongs to the peptidase M15D family.</text>
</comment>
<keyword evidence="3 9" id="KW-0479">Metal-binding</keyword>
<reference evidence="12" key="1">
    <citation type="submission" date="2017-10" db="EMBL/GenBank/DDBJ databases">
        <title>Whole genome sequencing of members of genus Pseudoxanthomonas.</title>
        <authorList>
            <person name="Kumar S."/>
            <person name="Bansal K."/>
            <person name="Kaur A."/>
            <person name="Patil P."/>
            <person name="Sharma S."/>
            <person name="Patil P.B."/>
        </authorList>
    </citation>
    <scope>NUCLEOTIDE SEQUENCE</scope>
    <source>
        <strain evidence="12">DSM 22914</strain>
    </source>
</reference>
<dbReference type="GO" id="GO:0008270">
    <property type="term" value="F:zinc ion binding"/>
    <property type="evidence" value="ECO:0007669"/>
    <property type="project" value="UniProtKB-UniRule"/>
</dbReference>
<evidence type="ECO:0000313" key="13">
    <source>
        <dbReference type="Proteomes" id="UP000717981"/>
    </source>
</evidence>
<evidence type="ECO:0000256" key="8">
    <source>
        <dbReference type="ARBA" id="ARBA00023316"/>
    </source>
</evidence>
<evidence type="ECO:0000256" key="1">
    <source>
        <dbReference type="ARBA" id="ARBA00001362"/>
    </source>
</evidence>
<protein>
    <recommendedName>
        <fullName evidence="9 10">D-alanyl-D-alanine dipeptidase</fullName>
        <shortName evidence="9 10">D-Ala-D-Ala dipeptidase</shortName>
        <ecNumber evidence="9 10">3.4.13.22</ecNumber>
    </recommendedName>
</protein>
<dbReference type="Pfam" id="PF01427">
    <property type="entry name" value="Peptidase_M15"/>
    <property type="match status" value="1"/>
</dbReference>